<feature type="region of interest" description="Disordered" evidence="1">
    <location>
        <begin position="1"/>
        <end position="79"/>
    </location>
</feature>
<sequence>MATDDYGKIADRVAQASSQVSRRTPLGDPYRERTLREHIAKEHNDRALREHRRRPRSRSGSHLHEDDEPPTTIYPDSVSVEELEDYIRENYEEPNKEQQEWEALMFTVLDIFISCLDYDPMQHVKQTEDASEAFRIIEKLAQFIANWQRAYVEVDEALGDESLPIAIQYSMFVRAIGNHPNTTVWLQGVHKFDLKDLRLMENVFADFGTAEDQRYNNIKQHPTLSSNNTKKGTVKLTTLGKDGQIISSIILKNVWHAEDLDNSLISCRAMFRDDGITCTLSDHAILTSLAGEATFYASASFTTSATASVVRAMPMEVKPISMDLAHRRFCHAGEQRVRRMPAFAEGIKLIKGSALKTPYPPCLAGKGHQLPYGKDKSIRVRPGDSLHIDVWGPISIATKEGETYFISITDEAATRSWKAIFSPSLAIKSSLFIDASPPYAHQLNGISEIKNRWLVEPLVAVLTEHQLPRYLWGELIQGVNYTLNRLWHSKIEMTPYEALHGRQPNISNLRALGCQAWYLIPSQRRETKLHPYMAEARLLAYQTDGIYRLYDIKTKKIVISRDVIFQEMPPTDLPKPSYDLDAVHKPSADQAMNRDEMERQRRRFAPAEFLPSGDDDHPNETDDIDQIEDHTDH</sequence>
<organism evidence="3 4">
    <name type="scientific">Penicillium atrosanguineum</name>
    <dbReference type="NCBI Taxonomy" id="1132637"/>
    <lineage>
        <taxon>Eukaryota</taxon>
        <taxon>Fungi</taxon>
        <taxon>Dikarya</taxon>
        <taxon>Ascomycota</taxon>
        <taxon>Pezizomycotina</taxon>
        <taxon>Eurotiomycetes</taxon>
        <taxon>Eurotiomycetidae</taxon>
        <taxon>Eurotiales</taxon>
        <taxon>Aspergillaceae</taxon>
        <taxon>Penicillium</taxon>
    </lineage>
</organism>
<dbReference type="GO" id="GO:0003676">
    <property type="term" value="F:nucleic acid binding"/>
    <property type="evidence" value="ECO:0007669"/>
    <property type="project" value="InterPro"/>
</dbReference>
<dbReference type="AlphaFoldDB" id="A0A9W9Q0X1"/>
<dbReference type="PANTHER" id="PTHR42648:SF28">
    <property type="entry name" value="TRANSPOSON-ENCODED PROTEIN WITH RIBONUCLEASE H-LIKE AND RETROVIRUS ZINC FINGER-LIKE DOMAINS"/>
    <property type="match status" value="1"/>
</dbReference>
<dbReference type="PANTHER" id="PTHR42648">
    <property type="entry name" value="TRANSPOSASE, PUTATIVE-RELATED"/>
    <property type="match status" value="1"/>
</dbReference>
<dbReference type="Gene3D" id="3.30.420.10">
    <property type="entry name" value="Ribonuclease H-like superfamily/Ribonuclease H"/>
    <property type="match status" value="1"/>
</dbReference>
<feature type="compositionally biased region" description="Basic residues" evidence="1">
    <location>
        <begin position="49"/>
        <end position="61"/>
    </location>
</feature>
<reference evidence="3" key="2">
    <citation type="journal article" date="2023" name="IMA Fungus">
        <title>Comparative genomic study of the Penicillium genus elucidates a diverse pangenome and 15 lateral gene transfer events.</title>
        <authorList>
            <person name="Petersen C."/>
            <person name="Sorensen T."/>
            <person name="Nielsen M.R."/>
            <person name="Sondergaard T.E."/>
            <person name="Sorensen J.L."/>
            <person name="Fitzpatrick D.A."/>
            <person name="Frisvad J.C."/>
            <person name="Nielsen K.L."/>
        </authorList>
    </citation>
    <scope>NUCLEOTIDE SEQUENCE</scope>
    <source>
        <strain evidence="3">IBT 21472</strain>
    </source>
</reference>
<dbReference type="EMBL" id="JAPZBO010000003">
    <property type="protein sequence ID" value="KAJ5321590.1"/>
    <property type="molecule type" value="Genomic_DNA"/>
</dbReference>
<feature type="compositionally biased region" description="Basic and acidic residues" evidence="1">
    <location>
        <begin position="1"/>
        <end position="11"/>
    </location>
</feature>
<dbReference type="InterPro" id="IPR012337">
    <property type="entry name" value="RNaseH-like_sf"/>
</dbReference>
<name>A0A9W9Q0X1_9EURO</name>
<dbReference type="Pfam" id="PF25597">
    <property type="entry name" value="SH3_retrovirus"/>
    <property type="match status" value="1"/>
</dbReference>
<dbReference type="Proteomes" id="UP001147746">
    <property type="component" value="Unassembled WGS sequence"/>
</dbReference>
<evidence type="ECO:0000313" key="4">
    <source>
        <dbReference type="Proteomes" id="UP001147746"/>
    </source>
</evidence>
<protein>
    <recommendedName>
        <fullName evidence="2">Retroviral polymerase SH3-like domain-containing protein</fullName>
    </recommendedName>
</protein>
<evidence type="ECO:0000313" key="3">
    <source>
        <dbReference type="EMBL" id="KAJ5321590.1"/>
    </source>
</evidence>
<comment type="caution">
    <text evidence="3">The sequence shown here is derived from an EMBL/GenBank/DDBJ whole genome shotgun (WGS) entry which is preliminary data.</text>
</comment>
<gene>
    <name evidence="3" type="ORF">N7476_004592</name>
</gene>
<feature type="region of interest" description="Disordered" evidence="1">
    <location>
        <begin position="575"/>
        <end position="633"/>
    </location>
</feature>
<keyword evidence="4" id="KW-1185">Reference proteome</keyword>
<dbReference type="InterPro" id="IPR039537">
    <property type="entry name" value="Retrotran_Ty1/copia-like"/>
</dbReference>
<feature type="domain" description="Retroviral polymerase SH3-like" evidence="2">
    <location>
        <begin position="514"/>
        <end position="568"/>
    </location>
</feature>
<accession>A0A9W9Q0X1</accession>
<dbReference type="InterPro" id="IPR057670">
    <property type="entry name" value="SH3_retrovirus"/>
</dbReference>
<feature type="compositionally biased region" description="Basic and acidic residues" evidence="1">
    <location>
        <begin position="29"/>
        <end position="48"/>
    </location>
</feature>
<evidence type="ECO:0000259" key="2">
    <source>
        <dbReference type="Pfam" id="PF25597"/>
    </source>
</evidence>
<dbReference type="InterPro" id="IPR036397">
    <property type="entry name" value="RNaseH_sf"/>
</dbReference>
<evidence type="ECO:0000256" key="1">
    <source>
        <dbReference type="SAM" id="MobiDB-lite"/>
    </source>
</evidence>
<reference evidence="3" key="1">
    <citation type="submission" date="2022-12" db="EMBL/GenBank/DDBJ databases">
        <authorList>
            <person name="Petersen C."/>
        </authorList>
    </citation>
    <scope>NUCLEOTIDE SEQUENCE</scope>
    <source>
        <strain evidence="3">IBT 21472</strain>
    </source>
</reference>
<feature type="compositionally biased region" description="Basic and acidic residues" evidence="1">
    <location>
        <begin position="581"/>
        <end position="599"/>
    </location>
</feature>
<dbReference type="SUPFAM" id="SSF53098">
    <property type="entry name" value="Ribonuclease H-like"/>
    <property type="match status" value="1"/>
</dbReference>
<proteinExistence type="predicted"/>